<sequence>MDQKPAPPAGRSPDPIASILRTRLDQVATEHPETVDVLLRRVLPPITGPAETVVPVTAFNSAI</sequence>
<protein>
    <recommendedName>
        <fullName evidence="3">FXSXX-COOH protein</fullName>
    </recommendedName>
</protein>
<dbReference type="EMBL" id="VDFY01000089">
    <property type="protein sequence ID" value="TNH30993.1"/>
    <property type="molecule type" value="Genomic_DNA"/>
</dbReference>
<proteinExistence type="predicted"/>
<evidence type="ECO:0008006" key="3">
    <source>
        <dbReference type="Google" id="ProtNLM"/>
    </source>
</evidence>
<comment type="caution">
    <text evidence="1">The sequence shown here is derived from an EMBL/GenBank/DDBJ whole genome shotgun (WGS) entry which is preliminary data.</text>
</comment>
<keyword evidence="2" id="KW-1185">Reference proteome</keyword>
<gene>
    <name evidence="1" type="ORF">FHG89_04640</name>
</gene>
<accession>A0A5C4QYK7</accession>
<evidence type="ECO:0000313" key="1">
    <source>
        <dbReference type="EMBL" id="TNH30993.1"/>
    </source>
</evidence>
<organism evidence="1 2">
    <name type="scientific">Micromonospora orduensis</name>
    <dbReference type="NCBI Taxonomy" id="1420891"/>
    <lineage>
        <taxon>Bacteria</taxon>
        <taxon>Bacillati</taxon>
        <taxon>Actinomycetota</taxon>
        <taxon>Actinomycetes</taxon>
        <taxon>Micromonosporales</taxon>
        <taxon>Micromonosporaceae</taxon>
        <taxon>Micromonospora</taxon>
    </lineage>
</organism>
<dbReference type="AlphaFoldDB" id="A0A5C4QYK7"/>
<evidence type="ECO:0000313" key="2">
    <source>
        <dbReference type="Proteomes" id="UP000306145"/>
    </source>
</evidence>
<reference evidence="1 2" key="1">
    <citation type="submission" date="2019-06" db="EMBL/GenBank/DDBJ databases">
        <title>Micromonospora ordensis sp. nov., isolated from deep marine sediment.</title>
        <authorList>
            <person name="Veyisoglu A."/>
            <person name="Carro L."/>
            <person name="Klenk H.-P."/>
            <person name="Sahin N."/>
        </authorList>
    </citation>
    <scope>NUCLEOTIDE SEQUENCE [LARGE SCALE GENOMIC DNA]</scope>
    <source>
        <strain evidence="1 2">S2509</strain>
    </source>
</reference>
<dbReference type="RefSeq" id="WP_139583073.1">
    <property type="nucleotide sequence ID" value="NZ_VDFY01000089.1"/>
</dbReference>
<dbReference type="Proteomes" id="UP000306145">
    <property type="component" value="Unassembled WGS sequence"/>
</dbReference>
<name>A0A5C4QYK7_9ACTN</name>